<dbReference type="Proteomes" id="UP000326678">
    <property type="component" value="Chromosome Gxm1"/>
</dbReference>
<feature type="compositionally biased region" description="Polar residues" evidence="1">
    <location>
        <begin position="65"/>
        <end position="82"/>
    </location>
</feature>
<evidence type="ECO:0000256" key="1">
    <source>
        <dbReference type="SAM" id="MobiDB-lite"/>
    </source>
</evidence>
<dbReference type="AlphaFoldDB" id="A0A5P8W799"/>
<reference evidence="2 3" key="1">
    <citation type="submission" date="2019-10" db="EMBL/GenBank/DDBJ databases">
        <title>Genomic and transcriptomic insights into the perfect genentic adaptation of a filamentous nitrogen-fixing cyanobacterium to rice fields.</title>
        <authorList>
            <person name="Chen Z."/>
        </authorList>
    </citation>
    <scope>NUCLEOTIDE SEQUENCE [LARGE SCALE GENOMIC DNA]</scope>
    <source>
        <strain evidence="2">CCNUC1</strain>
    </source>
</reference>
<feature type="region of interest" description="Disordered" evidence="1">
    <location>
        <begin position="63"/>
        <end position="112"/>
    </location>
</feature>
<name>A0A5P8W799_9NOSO</name>
<accession>A0A5P8W799</accession>
<dbReference type="EMBL" id="CP045226">
    <property type="protein sequence ID" value="QFS48608.1"/>
    <property type="molecule type" value="Genomic_DNA"/>
</dbReference>
<sequence length="128" mass="14349">MAGFGDIVQKAFYLGVGLASYAGEKAGGKLAEVRSQVQKLADEMVAKGEMNTEEARRFVEDMMKQAQQPQASGETSEKTPTSEPRRIEILEEDEEPTVKEGSTDENTEKLRDEVLKLQDELKRLQRDQ</sequence>
<organism evidence="2 3">
    <name type="scientific">Nostoc sphaeroides CCNUC1</name>
    <dbReference type="NCBI Taxonomy" id="2653204"/>
    <lineage>
        <taxon>Bacteria</taxon>
        <taxon>Bacillati</taxon>
        <taxon>Cyanobacteriota</taxon>
        <taxon>Cyanophyceae</taxon>
        <taxon>Nostocales</taxon>
        <taxon>Nostocaceae</taxon>
        <taxon>Nostoc</taxon>
    </lineage>
</organism>
<dbReference type="KEGG" id="nsh:GXM_06102"/>
<feature type="compositionally biased region" description="Basic and acidic residues" evidence="1">
    <location>
        <begin position="96"/>
        <end position="112"/>
    </location>
</feature>
<gene>
    <name evidence="2" type="ORF">GXM_06102</name>
</gene>
<keyword evidence="3" id="KW-1185">Reference proteome</keyword>
<dbReference type="RefSeq" id="WP_118166633.1">
    <property type="nucleotide sequence ID" value="NZ_CP045226.1"/>
</dbReference>
<protein>
    <recommendedName>
        <fullName evidence="4">Phasin family protein</fullName>
    </recommendedName>
</protein>
<evidence type="ECO:0000313" key="2">
    <source>
        <dbReference type="EMBL" id="QFS48608.1"/>
    </source>
</evidence>
<evidence type="ECO:0008006" key="4">
    <source>
        <dbReference type="Google" id="ProtNLM"/>
    </source>
</evidence>
<evidence type="ECO:0000313" key="3">
    <source>
        <dbReference type="Proteomes" id="UP000326678"/>
    </source>
</evidence>
<proteinExistence type="predicted"/>